<dbReference type="RefSeq" id="WP_107828294.1">
    <property type="nucleotide sequence ID" value="NZ_CP160205.1"/>
</dbReference>
<gene>
    <name evidence="1" type="ORF">C8P68_103268</name>
</gene>
<evidence type="ECO:0000313" key="2">
    <source>
        <dbReference type="Proteomes" id="UP000244168"/>
    </source>
</evidence>
<name>A0A2T5JB60_9SPHI</name>
<accession>A0A2T5JB60</accession>
<comment type="caution">
    <text evidence="1">The sequence shown here is derived from an EMBL/GenBank/DDBJ whole genome shotgun (WGS) entry which is preliminary data.</text>
</comment>
<dbReference type="AlphaFoldDB" id="A0A2T5JB60"/>
<dbReference type="EMBL" id="QAOQ01000003">
    <property type="protein sequence ID" value="PTQ98108.1"/>
    <property type="molecule type" value="Genomic_DNA"/>
</dbReference>
<reference evidence="1 2" key="1">
    <citation type="submission" date="2018-04" db="EMBL/GenBank/DDBJ databases">
        <title>Genomic Encyclopedia of Archaeal and Bacterial Type Strains, Phase II (KMG-II): from individual species to whole genera.</title>
        <authorList>
            <person name="Goeker M."/>
        </authorList>
    </citation>
    <scope>NUCLEOTIDE SEQUENCE [LARGE SCALE GENOMIC DNA]</scope>
    <source>
        <strain evidence="1 2">DSM 26809</strain>
    </source>
</reference>
<protein>
    <submittedName>
        <fullName evidence="1">Uncharacterized protein</fullName>
    </submittedName>
</protein>
<evidence type="ECO:0000313" key="1">
    <source>
        <dbReference type="EMBL" id="PTQ98108.1"/>
    </source>
</evidence>
<dbReference type="Proteomes" id="UP000244168">
    <property type="component" value="Unassembled WGS sequence"/>
</dbReference>
<proteinExistence type="predicted"/>
<sequence length="77" mass="8736">MKKYLLLLPLLCGCAESRQVFNNSSALQSHQQPLKVFSIGYWNHSSRVLTLTDAAGVYFTIRDAKNDSLKIGDVYHY</sequence>
<organism evidence="1 2">
    <name type="scientific">Mucilaginibacter yixingensis</name>
    <dbReference type="NCBI Taxonomy" id="1295612"/>
    <lineage>
        <taxon>Bacteria</taxon>
        <taxon>Pseudomonadati</taxon>
        <taxon>Bacteroidota</taxon>
        <taxon>Sphingobacteriia</taxon>
        <taxon>Sphingobacteriales</taxon>
        <taxon>Sphingobacteriaceae</taxon>
        <taxon>Mucilaginibacter</taxon>
    </lineage>
</organism>
<dbReference type="OrthoDB" id="799917at2"/>
<keyword evidence="2" id="KW-1185">Reference proteome</keyword>